<proteinExistence type="predicted"/>
<accession>A0ABD2P2R8</accession>
<feature type="coiled-coil region" evidence="1">
    <location>
        <begin position="147"/>
        <end position="195"/>
    </location>
</feature>
<evidence type="ECO:0000313" key="4">
    <source>
        <dbReference type="Proteomes" id="UP001516400"/>
    </source>
</evidence>
<dbReference type="AlphaFoldDB" id="A0ABD2P2R8"/>
<protein>
    <submittedName>
        <fullName evidence="3">Uncharacterized protein</fullName>
    </submittedName>
</protein>
<keyword evidence="1" id="KW-0175">Coiled coil</keyword>
<sequence length="233" mass="26721">MRCFGCSYLLMFVCFVPISTFASADATQNLGSSELKEQLRVLSKQVTTLMDRRREDLDIIEENMRKKLYQTPELVEIKEALKALRRDVDSARFGTSEYIHPQSTSSSTEEKNERLTVKWLSNSVSELKTELGEVQAAVNSTKILQNHEQLDSELSLLRSDVTNLNRQLEMAKSKNEKFEATLQMLQEEMAVLKEFNKATATSCGKLKHQENDADKQWIIFNQISIVIANRVFF</sequence>
<comment type="caution">
    <text evidence="3">The sequence shown here is derived from an EMBL/GenBank/DDBJ whole genome shotgun (WGS) entry which is preliminary data.</text>
</comment>
<keyword evidence="2" id="KW-0732">Signal</keyword>
<evidence type="ECO:0000256" key="1">
    <source>
        <dbReference type="SAM" id="Coils"/>
    </source>
</evidence>
<reference evidence="3 4" key="1">
    <citation type="journal article" date="2021" name="BMC Biol.">
        <title>Horizontally acquired antibacterial genes associated with adaptive radiation of ladybird beetles.</title>
        <authorList>
            <person name="Li H.S."/>
            <person name="Tang X.F."/>
            <person name="Huang Y.H."/>
            <person name="Xu Z.Y."/>
            <person name="Chen M.L."/>
            <person name="Du X.Y."/>
            <person name="Qiu B.Y."/>
            <person name="Chen P.T."/>
            <person name="Zhang W."/>
            <person name="Slipinski A."/>
            <person name="Escalona H.E."/>
            <person name="Waterhouse R.M."/>
            <person name="Zwick A."/>
            <person name="Pang H."/>
        </authorList>
    </citation>
    <scope>NUCLEOTIDE SEQUENCE [LARGE SCALE GENOMIC DNA]</scope>
    <source>
        <strain evidence="3">SYSU2018</strain>
    </source>
</reference>
<evidence type="ECO:0000313" key="3">
    <source>
        <dbReference type="EMBL" id="KAL3285023.1"/>
    </source>
</evidence>
<dbReference type="Proteomes" id="UP001516400">
    <property type="component" value="Unassembled WGS sequence"/>
</dbReference>
<dbReference type="EMBL" id="JABFTP020000165">
    <property type="protein sequence ID" value="KAL3285023.1"/>
    <property type="molecule type" value="Genomic_DNA"/>
</dbReference>
<evidence type="ECO:0000256" key="2">
    <source>
        <dbReference type="SAM" id="SignalP"/>
    </source>
</evidence>
<keyword evidence="4" id="KW-1185">Reference proteome</keyword>
<gene>
    <name evidence="3" type="ORF">HHI36_019151</name>
</gene>
<feature type="chain" id="PRO_5044882215" evidence="2">
    <location>
        <begin position="27"/>
        <end position="233"/>
    </location>
</feature>
<name>A0ABD2P2R8_9CUCU</name>
<organism evidence="3 4">
    <name type="scientific">Cryptolaemus montrouzieri</name>
    <dbReference type="NCBI Taxonomy" id="559131"/>
    <lineage>
        <taxon>Eukaryota</taxon>
        <taxon>Metazoa</taxon>
        <taxon>Ecdysozoa</taxon>
        <taxon>Arthropoda</taxon>
        <taxon>Hexapoda</taxon>
        <taxon>Insecta</taxon>
        <taxon>Pterygota</taxon>
        <taxon>Neoptera</taxon>
        <taxon>Endopterygota</taxon>
        <taxon>Coleoptera</taxon>
        <taxon>Polyphaga</taxon>
        <taxon>Cucujiformia</taxon>
        <taxon>Coccinelloidea</taxon>
        <taxon>Coccinellidae</taxon>
        <taxon>Scymninae</taxon>
        <taxon>Scymnini</taxon>
        <taxon>Cryptolaemus</taxon>
    </lineage>
</organism>
<feature type="signal peptide" evidence="2">
    <location>
        <begin position="1"/>
        <end position="26"/>
    </location>
</feature>